<sequence length="332" mass="35780">MASSNYITKIAIVGAGGNLGTHITHSLLSTKTHTITALTRAESQTQLPTGVLTKTIDYTKPETIVSALQGQEALIITLGVQAPKDTEEKLIRAAAEAGVSWIMPNEWSPDTANEGLARDVAVFGPKGNIRTLITSFPTLSHLSLSTGFWYEWSLALPPCFGIDIPSRTATFFDNGRTPISVSTWPDIGATVAALLSLPVNVEKSEGSTSLMQLRNKLLYTCSFTLSQREMFASVLRATSTTDSEWSISYEPVRERYATGLKEMGEGSRAGFAKMMYARVFWEDGCGDFEREGGVGIVDGSLRGLEKERGEKGVDVGTRVAVERAGRGGGWSG</sequence>
<dbReference type="EMBL" id="JAGMWT010000012">
    <property type="protein sequence ID" value="KAH7118816.1"/>
    <property type="molecule type" value="Genomic_DNA"/>
</dbReference>
<reference evidence="4" key="1">
    <citation type="journal article" date="2021" name="Nat. Commun.">
        <title>Genetic determinants of endophytism in the Arabidopsis root mycobiome.</title>
        <authorList>
            <person name="Mesny F."/>
            <person name="Miyauchi S."/>
            <person name="Thiergart T."/>
            <person name="Pickel B."/>
            <person name="Atanasova L."/>
            <person name="Karlsson M."/>
            <person name="Huettel B."/>
            <person name="Barry K.W."/>
            <person name="Haridas S."/>
            <person name="Chen C."/>
            <person name="Bauer D."/>
            <person name="Andreopoulos W."/>
            <person name="Pangilinan J."/>
            <person name="LaButti K."/>
            <person name="Riley R."/>
            <person name="Lipzen A."/>
            <person name="Clum A."/>
            <person name="Drula E."/>
            <person name="Henrissat B."/>
            <person name="Kohler A."/>
            <person name="Grigoriev I.V."/>
            <person name="Martin F.M."/>
            <person name="Hacquard S."/>
        </authorList>
    </citation>
    <scope>NUCLEOTIDE SEQUENCE</scope>
    <source>
        <strain evidence="4">MPI-CAGE-CH-0243</strain>
    </source>
</reference>
<dbReference type="SUPFAM" id="SSF51735">
    <property type="entry name" value="NAD(P)-binding Rossmann-fold domains"/>
    <property type="match status" value="1"/>
</dbReference>
<dbReference type="Proteomes" id="UP000700596">
    <property type="component" value="Unassembled WGS sequence"/>
</dbReference>
<evidence type="ECO:0000256" key="2">
    <source>
        <dbReference type="ARBA" id="ARBA00023002"/>
    </source>
</evidence>
<dbReference type="InterPro" id="IPR008030">
    <property type="entry name" value="NmrA-like"/>
</dbReference>
<dbReference type="PANTHER" id="PTHR47706:SF7">
    <property type="entry name" value="CIPA-LIKE, PUTATIVE (AFU_ORTHOLOGUE AFUA_1G01630)-RELATED"/>
    <property type="match status" value="1"/>
</dbReference>
<dbReference type="PANTHER" id="PTHR47706">
    <property type="entry name" value="NMRA-LIKE FAMILY PROTEIN"/>
    <property type="match status" value="1"/>
</dbReference>
<dbReference type="Gene3D" id="3.90.25.10">
    <property type="entry name" value="UDP-galactose 4-epimerase, domain 1"/>
    <property type="match status" value="1"/>
</dbReference>
<keyword evidence="1" id="KW-0521">NADP</keyword>
<dbReference type="AlphaFoldDB" id="A0A9P9IFI6"/>
<dbReference type="InterPro" id="IPR036291">
    <property type="entry name" value="NAD(P)-bd_dom_sf"/>
</dbReference>
<dbReference type="Gene3D" id="3.40.50.720">
    <property type="entry name" value="NAD(P)-binding Rossmann-like Domain"/>
    <property type="match status" value="1"/>
</dbReference>
<evidence type="ECO:0000313" key="5">
    <source>
        <dbReference type="Proteomes" id="UP000700596"/>
    </source>
</evidence>
<keyword evidence="5" id="KW-1185">Reference proteome</keyword>
<organism evidence="4 5">
    <name type="scientific">Dendryphion nanum</name>
    <dbReference type="NCBI Taxonomy" id="256645"/>
    <lineage>
        <taxon>Eukaryota</taxon>
        <taxon>Fungi</taxon>
        <taxon>Dikarya</taxon>
        <taxon>Ascomycota</taxon>
        <taxon>Pezizomycotina</taxon>
        <taxon>Dothideomycetes</taxon>
        <taxon>Pleosporomycetidae</taxon>
        <taxon>Pleosporales</taxon>
        <taxon>Torulaceae</taxon>
        <taxon>Dendryphion</taxon>
    </lineage>
</organism>
<feature type="domain" description="NmrA-like" evidence="3">
    <location>
        <begin position="9"/>
        <end position="139"/>
    </location>
</feature>
<proteinExistence type="predicted"/>
<accession>A0A9P9IFI6</accession>
<gene>
    <name evidence="4" type="ORF">B0J11DRAFT_77551</name>
</gene>
<evidence type="ECO:0000256" key="1">
    <source>
        <dbReference type="ARBA" id="ARBA00022857"/>
    </source>
</evidence>
<protein>
    <recommendedName>
        <fullName evidence="3">NmrA-like domain-containing protein</fullName>
    </recommendedName>
</protein>
<name>A0A9P9IFI6_9PLEO</name>
<evidence type="ECO:0000259" key="3">
    <source>
        <dbReference type="Pfam" id="PF05368"/>
    </source>
</evidence>
<dbReference type="OrthoDB" id="419598at2759"/>
<dbReference type="GO" id="GO:0016491">
    <property type="term" value="F:oxidoreductase activity"/>
    <property type="evidence" value="ECO:0007669"/>
    <property type="project" value="UniProtKB-KW"/>
</dbReference>
<dbReference type="Pfam" id="PF05368">
    <property type="entry name" value="NmrA"/>
    <property type="match status" value="1"/>
</dbReference>
<evidence type="ECO:0000313" key="4">
    <source>
        <dbReference type="EMBL" id="KAH7118816.1"/>
    </source>
</evidence>
<keyword evidence="2" id="KW-0560">Oxidoreductase</keyword>
<dbReference type="InterPro" id="IPR051609">
    <property type="entry name" value="NmrA/Isoflavone_reductase-like"/>
</dbReference>
<comment type="caution">
    <text evidence="4">The sequence shown here is derived from an EMBL/GenBank/DDBJ whole genome shotgun (WGS) entry which is preliminary data.</text>
</comment>